<gene>
    <name evidence="1" type="ORF">QE152_g14024</name>
</gene>
<dbReference type="InterPro" id="IPR050951">
    <property type="entry name" value="Retrovirus_Pol_polyprotein"/>
</dbReference>
<dbReference type="Proteomes" id="UP001458880">
    <property type="component" value="Unassembled WGS sequence"/>
</dbReference>
<dbReference type="SUPFAM" id="SSF50630">
    <property type="entry name" value="Acid proteases"/>
    <property type="match status" value="1"/>
</dbReference>
<evidence type="ECO:0000313" key="1">
    <source>
        <dbReference type="EMBL" id="KAK9731013.1"/>
    </source>
</evidence>
<dbReference type="InterPro" id="IPR043502">
    <property type="entry name" value="DNA/RNA_pol_sf"/>
</dbReference>
<protein>
    <recommendedName>
        <fullName evidence="3">Peptidase A2 domain-containing protein</fullName>
    </recommendedName>
</protein>
<dbReference type="GO" id="GO:0071897">
    <property type="term" value="P:DNA biosynthetic process"/>
    <property type="evidence" value="ECO:0007669"/>
    <property type="project" value="UniProtKB-ARBA"/>
</dbReference>
<reference evidence="1 2" key="1">
    <citation type="journal article" date="2024" name="BMC Genomics">
        <title>De novo assembly and annotation of Popillia japonica's genome with initial clues to its potential as an invasive pest.</title>
        <authorList>
            <person name="Cucini C."/>
            <person name="Boschi S."/>
            <person name="Funari R."/>
            <person name="Cardaioli E."/>
            <person name="Iannotti N."/>
            <person name="Marturano G."/>
            <person name="Paoli F."/>
            <person name="Bruttini M."/>
            <person name="Carapelli A."/>
            <person name="Frati F."/>
            <person name="Nardi F."/>
        </authorList>
    </citation>
    <scope>NUCLEOTIDE SEQUENCE [LARGE SCALE GENOMIC DNA]</scope>
    <source>
        <strain evidence="1">DMR45628</strain>
    </source>
</reference>
<dbReference type="Gene3D" id="3.10.10.10">
    <property type="entry name" value="HIV Type 1 Reverse Transcriptase, subunit A, domain 1"/>
    <property type="match status" value="1"/>
</dbReference>
<proteinExistence type="predicted"/>
<name>A0AAW1LAK1_POPJA</name>
<comment type="caution">
    <text evidence="1">The sequence shown here is derived from an EMBL/GenBank/DDBJ whole genome shotgun (WGS) entry which is preliminary data.</text>
</comment>
<keyword evidence="2" id="KW-1185">Reference proteome</keyword>
<evidence type="ECO:0008006" key="3">
    <source>
        <dbReference type="Google" id="ProtNLM"/>
    </source>
</evidence>
<dbReference type="InterPro" id="IPR021109">
    <property type="entry name" value="Peptidase_aspartic_dom_sf"/>
</dbReference>
<evidence type="ECO:0000313" key="2">
    <source>
        <dbReference type="Proteomes" id="UP001458880"/>
    </source>
</evidence>
<dbReference type="AlphaFoldDB" id="A0AAW1LAK1"/>
<dbReference type="EMBL" id="JASPKY010000139">
    <property type="protein sequence ID" value="KAK9731013.1"/>
    <property type="molecule type" value="Genomic_DNA"/>
</dbReference>
<dbReference type="SUPFAM" id="SSF56672">
    <property type="entry name" value="DNA/RNA polymerases"/>
    <property type="match status" value="1"/>
</dbReference>
<sequence length="212" mass="24377">MQTERTFEQGVHEIQRYRPNRPGRRGFVYTVNQLKIVFELDSGAAITLMNLKDFKKYFSNLQLQKTHINLGTYSKQALHVAGFAQVQVTYGDITKKLNLYVVNTEKQPLLGREWIHQLHINFSTSDIAHISTNTQLESILQKYSAVFEKDMARKVENELDHLEKEGVLEKVNSSEYATPIVPIVKANGNIRICGDFKCTLNPNLIVDEYPYN</sequence>
<accession>A0AAW1LAK1</accession>
<organism evidence="1 2">
    <name type="scientific">Popillia japonica</name>
    <name type="common">Japanese beetle</name>
    <dbReference type="NCBI Taxonomy" id="7064"/>
    <lineage>
        <taxon>Eukaryota</taxon>
        <taxon>Metazoa</taxon>
        <taxon>Ecdysozoa</taxon>
        <taxon>Arthropoda</taxon>
        <taxon>Hexapoda</taxon>
        <taxon>Insecta</taxon>
        <taxon>Pterygota</taxon>
        <taxon>Neoptera</taxon>
        <taxon>Endopterygota</taxon>
        <taxon>Coleoptera</taxon>
        <taxon>Polyphaga</taxon>
        <taxon>Scarabaeiformia</taxon>
        <taxon>Scarabaeidae</taxon>
        <taxon>Rutelinae</taxon>
        <taxon>Popillia</taxon>
    </lineage>
</organism>
<dbReference type="PANTHER" id="PTHR37984:SF13">
    <property type="entry name" value="RIBONUCLEASE H"/>
    <property type="match status" value="1"/>
</dbReference>
<dbReference type="Gene3D" id="2.40.70.10">
    <property type="entry name" value="Acid Proteases"/>
    <property type="match status" value="1"/>
</dbReference>
<dbReference type="PANTHER" id="PTHR37984">
    <property type="entry name" value="PROTEIN CBG26694"/>
    <property type="match status" value="1"/>
</dbReference>